<keyword evidence="3" id="KW-1185">Reference proteome</keyword>
<reference evidence="2 3" key="1">
    <citation type="submission" date="2019-08" db="EMBL/GenBank/DDBJ databases">
        <authorList>
            <person name="Peeters C."/>
        </authorList>
    </citation>
    <scope>NUCLEOTIDE SEQUENCE [LARGE SCALE GENOMIC DNA]</scope>
    <source>
        <strain evidence="2 3">LMG 31112</strain>
    </source>
</reference>
<accession>A0A5E4ZAC8</accession>
<keyword evidence="1" id="KW-0812">Transmembrane</keyword>
<feature type="transmembrane region" description="Helical" evidence="1">
    <location>
        <begin position="35"/>
        <end position="58"/>
    </location>
</feature>
<feature type="transmembrane region" description="Helical" evidence="1">
    <location>
        <begin position="79"/>
        <end position="101"/>
    </location>
</feature>
<keyword evidence="1" id="KW-1133">Transmembrane helix</keyword>
<evidence type="ECO:0000313" key="3">
    <source>
        <dbReference type="Proteomes" id="UP000343317"/>
    </source>
</evidence>
<organism evidence="2 3">
    <name type="scientific">Pandoraea horticolens</name>
    <dbReference type="NCBI Taxonomy" id="2508298"/>
    <lineage>
        <taxon>Bacteria</taxon>
        <taxon>Pseudomonadati</taxon>
        <taxon>Pseudomonadota</taxon>
        <taxon>Betaproteobacteria</taxon>
        <taxon>Burkholderiales</taxon>
        <taxon>Burkholderiaceae</taxon>
        <taxon>Pandoraea</taxon>
    </lineage>
</organism>
<dbReference type="RefSeq" id="WP_174995900.1">
    <property type="nucleotide sequence ID" value="NZ_CABPSM010000032.1"/>
</dbReference>
<evidence type="ECO:0000313" key="2">
    <source>
        <dbReference type="EMBL" id="VVE58301.1"/>
    </source>
</evidence>
<dbReference type="EMBL" id="CABPSM010000032">
    <property type="protein sequence ID" value="VVE58301.1"/>
    <property type="molecule type" value="Genomic_DNA"/>
</dbReference>
<name>A0A5E4ZAC8_9BURK</name>
<gene>
    <name evidence="2" type="ORF">PHO31112_05296</name>
</gene>
<proteinExistence type="predicted"/>
<dbReference type="AlphaFoldDB" id="A0A5E4ZAC8"/>
<keyword evidence="1" id="KW-0472">Membrane</keyword>
<evidence type="ECO:0000256" key="1">
    <source>
        <dbReference type="SAM" id="Phobius"/>
    </source>
</evidence>
<sequence>MPPFIGKLILTVPVAYALAYPLLNPTSGEGVFGELNVIGPTGGAIITLVFLAAVFLYCRDLQRSLTLVKPESRVASPRSVWLMFVLPYNFIEDFFIVVHVAQSLRREARQNEALRPFRSFGLGSGLGWCTAQIVSLIPHEVGALAGLLALPLWGVHWRLIRMTNAVLAKAACGAPTTVEVAAHSRENPT</sequence>
<protein>
    <submittedName>
        <fullName evidence="2">Uncharacterized protein</fullName>
    </submittedName>
</protein>
<dbReference type="Proteomes" id="UP000343317">
    <property type="component" value="Unassembled WGS sequence"/>
</dbReference>